<dbReference type="SUPFAM" id="SSF53850">
    <property type="entry name" value="Periplasmic binding protein-like II"/>
    <property type="match status" value="1"/>
</dbReference>
<dbReference type="NCBIfam" id="TIGR00975">
    <property type="entry name" value="3a0107s03"/>
    <property type="match status" value="1"/>
</dbReference>
<dbReference type="PIRSF" id="PIRSF002756">
    <property type="entry name" value="PstS"/>
    <property type="match status" value="1"/>
</dbReference>
<dbReference type="AlphaFoldDB" id="A0A1G6XRR3"/>
<dbReference type="EMBL" id="FMZM01000011">
    <property type="protein sequence ID" value="SDD80904.1"/>
    <property type="molecule type" value="Genomic_DNA"/>
</dbReference>
<proteinExistence type="inferred from homology"/>
<sequence length="370" mass="37668">MKRTSIRRAIVPGIAVLTLALTACGAGNDSGDSGSGDGESSLSGELNGGGASSQEKAEAAWAAGFQDANPDVTLNYDPVGSGTGRENFINEAYSFAGTDSALSNDEGQLDAAIERCGGESVIQVPAYVSPIAVAFNLPGIETLNLAPTTITGIFNGTIKTWDDAKIAADNPDADLPSTEIVPVHRSDDSGTTENFTKYLEAAGGWAEEPDGVWPTSIKGGEAAEGTSGVVGRVTDNEGYVAYADESAVKDTELGVVAVGVGSEFNAPTPDGAAKVVAISEPAEDASETNLAIDLARDTTESGAYPVLLVSYLLACPTYADADEADKVKGFLEYVLSDEGQQAAADNAGSAPLDAEVASKAQAAVESISAQ</sequence>
<keyword evidence="2 4" id="KW-0813">Transport</keyword>
<evidence type="ECO:0000256" key="4">
    <source>
        <dbReference type="PIRNR" id="PIRNR002756"/>
    </source>
</evidence>
<dbReference type="GO" id="GO:0043190">
    <property type="term" value="C:ATP-binding cassette (ABC) transporter complex"/>
    <property type="evidence" value="ECO:0007669"/>
    <property type="project" value="InterPro"/>
</dbReference>
<dbReference type="Pfam" id="PF12849">
    <property type="entry name" value="PBP_like_2"/>
    <property type="match status" value="1"/>
</dbReference>
<keyword evidence="3 4" id="KW-0592">Phosphate transport</keyword>
<dbReference type="PANTHER" id="PTHR42996:SF1">
    <property type="entry name" value="PHOSPHATE-BINDING PROTEIN PSTS"/>
    <property type="match status" value="1"/>
</dbReference>
<evidence type="ECO:0000256" key="5">
    <source>
        <dbReference type="SAM" id="MobiDB-lite"/>
    </source>
</evidence>
<feature type="domain" description="PBP" evidence="7">
    <location>
        <begin position="37"/>
        <end position="338"/>
    </location>
</feature>
<name>A0A1G6XRR3_9ACTN</name>
<accession>A0A1G6XRR3</accession>
<dbReference type="InterPro" id="IPR050962">
    <property type="entry name" value="Phosphate-bind_PstS"/>
</dbReference>
<dbReference type="RefSeq" id="WP_090859751.1">
    <property type="nucleotide sequence ID" value="NZ_FMZM01000011.1"/>
</dbReference>
<comment type="similarity">
    <text evidence="1 4">Belongs to the PstS family.</text>
</comment>
<evidence type="ECO:0000256" key="3">
    <source>
        <dbReference type="ARBA" id="ARBA00022592"/>
    </source>
</evidence>
<feature type="signal peptide" evidence="6">
    <location>
        <begin position="1"/>
        <end position="25"/>
    </location>
</feature>
<keyword evidence="9" id="KW-1185">Reference proteome</keyword>
<evidence type="ECO:0000313" key="9">
    <source>
        <dbReference type="Proteomes" id="UP000199034"/>
    </source>
</evidence>
<organism evidence="8 9">
    <name type="scientific">Nocardioides lianchengensis</name>
    <dbReference type="NCBI Taxonomy" id="1045774"/>
    <lineage>
        <taxon>Bacteria</taxon>
        <taxon>Bacillati</taxon>
        <taxon>Actinomycetota</taxon>
        <taxon>Actinomycetes</taxon>
        <taxon>Propionibacteriales</taxon>
        <taxon>Nocardioidaceae</taxon>
        <taxon>Nocardioides</taxon>
    </lineage>
</organism>
<keyword evidence="6" id="KW-0732">Signal</keyword>
<feature type="compositionally biased region" description="Low complexity" evidence="5">
    <location>
        <begin position="28"/>
        <end position="45"/>
    </location>
</feature>
<evidence type="ECO:0000256" key="1">
    <source>
        <dbReference type="ARBA" id="ARBA00008725"/>
    </source>
</evidence>
<dbReference type="CDD" id="cd13565">
    <property type="entry name" value="PBP2_PstS"/>
    <property type="match status" value="1"/>
</dbReference>
<protein>
    <recommendedName>
        <fullName evidence="4">Phosphate-binding protein</fullName>
    </recommendedName>
</protein>
<dbReference type="STRING" id="1045774.SAMN05421872_11153"/>
<feature type="region of interest" description="Disordered" evidence="5">
    <location>
        <begin position="28"/>
        <end position="53"/>
    </location>
</feature>
<dbReference type="Proteomes" id="UP000199034">
    <property type="component" value="Unassembled WGS sequence"/>
</dbReference>
<evidence type="ECO:0000256" key="2">
    <source>
        <dbReference type="ARBA" id="ARBA00022448"/>
    </source>
</evidence>
<dbReference type="GO" id="GO:0035435">
    <property type="term" value="P:phosphate ion transmembrane transport"/>
    <property type="evidence" value="ECO:0007669"/>
    <property type="project" value="InterPro"/>
</dbReference>
<dbReference type="OrthoDB" id="9801510at2"/>
<gene>
    <name evidence="8" type="ORF">SAMN05421872_11153</name>
</gene>
<evidence type="ECO:0000259" key="7">
    <source>
        <dbReference type="Pfam" id="PF12849"/>
    </source>
</evidence>
<dbReference type="GO" id="GO:0042301">
    <property type="term" value="F:phosphate ion binding"/>
    <property type="evidence" value="ECO:0007669"/>
    <property type="project" value="InterPro"/>
</dbReference>
<dbReference type="PROSITE" id="PS51257">
    <property type="entry name" value="PROKAR_LIPOPROTEIN"/>
    <property type="match status" value="1"/>
</dbReference>
<feature type="chain" id="PRO_5043780696" description="Phosphate-binding protein" evidence="6">
    <location>
        <begin position="26"/>
        <end position="370"/>
    </location>
</feature>
<reference evidence="8 9" key="1">
    <citation type="submission" date="2016-10" db="EMBL/GenBank/DDBJ databases">
        <authorList>
            <person name="de Groot N.N."/>
        </authorList>
    </citation>
    <scope>NUCLEOTIDE SEQUENCE [LARGE SCALE GENOMIC DNA]</scope>
    <source>
        <strain evidence="8 9">CGMCC 4.6858</strain>
    </source>
</reference>
<dbReference type="PANTHER" id="PTHR42996">
    <property type="entry name" value="PHOSPHATE-BINDING PROTEIN PSTS"/>
    <property type="match status" value="1"/>
</dbReference>
<dbReference type="Gene3D" id="3.40.190.10">
    <property type="entry name" value="Periplasmic binding protein-like II"/>
    <property type="match status" value="2"/>
</dbReference>
<evidence type="ECO:0000313" key="8">
    <source>
        <dbReference type="EMBL" id="SDD80904.1"/>
    </source>
</evidence>
<dbReference type="InterPro" id="IPR024370">
    <property type="entry name" value="PBP_domain"/>
</dbReference>
<evidence type="ECO:0000256" key="6">
    <source>
        <dbReference type="SAM" id="SignalP"/>
    </source>
</evidence>
<dbReference type="InterPro" id="IPR005673">
    <property type="entry name" value="ABC_phos-bd_PstS"/>
</dbReference>